<organism evidence="1 2">
    <name type="scientific">Rubinisphaera brasiliensis (strain ATCC 49424 / DSM 5305 / JCM 21570 / IAM 15109 / NBRC 103401 / IFAM 1448)</name>
    <name type="common">Planctomyces brasiliensis</name>
    <dbReference type="NCBI Taxonomy" id="756272"/>
    <lineage>
        <taxon>Bacteria</taxon>
        <taxon>Pseudomonadati</taxon>
        <taxon>Planctomycetota</taxon>
        <taxon>Planctomycetia</taxon>
        <taxon>Planctomycetales</taxon>
        <taxon>Planctomycetaceae</taxon>
        <taxon>Rubinisphaera</taxon>
    </lineage>
</organism>
<dbReference type="KEGG" id="pbs:Plabr_1477"/>
<proteinExistence type="predicted"/>
<dbReference type="InterPro" id="IPR021508">
    <property type="entry name" value="Gp17-like"/>
</dbReference>
<sequence length="160" mass="17501">MIEGSLYSFLAGISDVTDIVEDRIYPQHADQPVYPCLIYSLPSQSHDHIVTGSAGTARARVQFDCWSYSLADCSIAIEAIRQHLQGFQGSLGTIEVVGSHLNNELDLSEKPTDGSNRWLYRKTGDYTIRYRVPIPTFARHFSFAASGGLTIAGSAMALSA</sequence>
<dbReference type="Pfam" id="PF11367">
    <property type="entry name" value="Tail_completion_gp17"/>
    <property type="match status" value="1"/>
</dbReference>
<dbReference type="EMBL" id="CP002546">
    <property type="protein sequence ID" value="ADY59088.1"/>
    <property type="molecule type" value="Genomic_DNA"/>
</dbReference>
<dbReference type="AlphaFoldDB" id="F0SQQ8"/>
<evidence type="ECO:0000313" key="1">
    <source>
        <dbReference type="EMBL" id="ADY59088.1"/>
    </source>
</evidence>
<protein>
    <submittedName>
        <fullName evidence="1">Uncharacterized protein</fullName>
    </submittedName>
</protein>
<name>F0SQQ8_RUBBR</name>
<evidence type="ECO:0000313" key="2">
    <source>
        <dbReference type="Proteomes" id="UP000006860"/>
    </source>
</evidence>
<gene>
    <name evidence="1" type="ordered locus">Plabr_1477</name>
</gene>
<dbReference type="Proteomes" id="UP000006860">
    <property type="component" value="Chromosome"/>
</dbReference>
<accession>F0SQQ8</accession>
<dbReference type="OrthoDB" id="7950654at2"/>
<dbReference type="HOGENOM" id="CLU_1650856_0_0_0"/>
<dbReference type="STRING" id="756272.Plabr_1477"/>
<keyword evidence="2" id="KW-1185">Reference proteome</keyword>
<dbReference type="RefSeq" id="WP_013627816.1">
    <property type="nucleotide sequence ID" value="NC_015174.1"/>
</dbReference>
<reference evidence="2" key="1">
    <citation type="submission" date="2011-02" db="EMBL/GenBank/DDBJ databases">
        <title>The complete genome of Planctomyces brasiliensis DSM 5305.</title>
        <authorList>
            <person name="Lucas S."/>
            <person name="Copeland A."/>
            <person name="Lapidus A."/>
            <person name="Bruce D."/>
            <person name="Goodwin L."/>
            <person name="Pitluck S."/>
            <person name="Kyrpides N."/>
            <person name="Mavromatis K."/>
            <person name="Pagani I."/>
            <person name="Ivanova N."/>
            <person name="Ovchinnikova G."/>
            <person name="Lu M."/>
            <person name="Detter J.C."/>
            <person name="Han C."/>
            <person name="Land M."/>
            <person name="Hauser L."/>
            <person name="Markowitz V."/>
            <person name="Cheng J.-F."/>
            <person name="Hugenholtz P."/>
            <person name="Woyke T."/>
            <person name="Wu D."/>
            <person name="Tindall B."/>
            <person name="Pomrenke H.G."/>
            <person name="Brambilla E."/>
            <person name="Klenk H.-P."/>
            <person name="Eisen J.A."/>
        </authorList>
    </citation>
    <scope>NUCLEOTIDE SEQUENCE [LARGE SCALE GENOMIC DNA]</scope>
    <source>
        <strain evidence="2">ATCC 49424 / DSM 5305 / JCM 21570 / NBRC 103401 / IFAM 1448</strain>
    </source>
</reference>